<keyword evidence="1" id="KW-0460">Magnesium</keyword>
<evidence type="ECO:0000259" key="2">
    <source>
        <dbReference type="Pfam" id="PF12804"/>
    </source>
</evidence>
<dbReference type="PANTHER" id="PTHR43777">
    <property type="entry name" value="MOLYBDENUM COFACTOR CYTIDYLYLTRANSFERASE"/>
    <property type="match status" value="1"/>
</dbReference>
<dbReference type="SUPFAM" id="SSF53448">
    <property type="entry name" value="Nucleotide-diphospho-sugar transferases"/>
    <property type="match status" value="1"/>
</dbReference>
<dbReference type="EMBL" id="JAESVB010000004">
    <property type="protein sequence ID" value="MCB8875979.1"/>
    <property type="molecule type" value="Genomic_DNA"/>
</dbReference>
<dbReference type="InterPro" id="IPR029044">
    <property type="entry name" value="Nucleotide-diphossugar_trans"/>
</dbReference>
<reference evidence="3" key="1">
    <citation type="journal article" date="2021" name="Microorganisms">
        <title>Acidisoma silvae sp. nov. and Acidisomacellulosilytica sp. nov., Two Acidophilic Bacteria Isolated from Decaying Wood, Hydrolyzing Cellulose and Producing Poly-3-hydroxybutyrate.</title>
        <authorList>
            <person name="Mieszkin S."/>
            <person name="Pouder E."/>
            <person name="Uroz S."/>
            <person name="Simon-Colin C."/>
            <person name="Alain K."/>
        </authorList>
    </citation>
    <scope>NUCLEOTIDE SEQUENCE</scope>
    <source>
        <strain evidence="3">HW T2.11</strain>
    </source>
</reference>
<evidence type="ECO:0000313" key="3">
    <source>
        <dbReference type="EMBL" id="MCB8875979.1"/>
    </source>
</evidence>
<reference evidence="3" key="2">
    <citation type="submission" date="2021-01" db="EMBL/GenBank/DDBJ databases">
        <authorList>
            <person name="Mieszkin S."/>
            <person name="Pouder E."/>
            <person name="Alain K."/>
        </authorList>
    </citation>
    <scope>NUCLEOTIDE SEQUENCE</scope>
    <source>
        <strain evidence="3">HW T2.11</strain>
    </source>
</reference>
<feature type="domain" description="MobA-like NTP transferase" evidence="2">
    <location>
        <begin position="6"/>
        <end position="168"/>
    </location>
</feature>
<gene>
    <name evidence="3" type="ORF">ASILVAE211_12370</name>
</gene>
<comment type="caution">
    <text evidence="3">The sequence shown here is derived from an EMBL/GenBank/DDBJ whole genome shotgun (WGS) entry which is preliminary data.</text>
</comment>
<dbReference type="GO" id="GO:0016779">
    <property type="term" value="F:nucleotidyltransferase activity"/>
    <property type="evidence" value="ECO:0007669"/>
    <property type="project" value="UniProtKB-ARBA"/>
</dbReference>
<keyword evidence="4" id="KW-1185">Reference proteome</keyword>
<evidence type="ECO:0000256" key="1">
    <source>
        <dbReference type="ARBA" id="ARBA00022842"/>
    </source>
</evidence>
<sequence>MTRIAAIVLAAGLSRRMGEVNKLLMPWPAGGTVLSATLSQVLASGAAPVILVTGHERDTVERATVHLPLMRVHAGSYEQGLSASLRAGIAAVPDDCDAVLICLGDMPFVPAAVLRAMMAAFAPVEGRGIIRPTFDGKQGNPILWGRAHFAALGTLTGDRGARDILAASTEVHRLPVESAGILDDLDTPEQFAAML</sequence>
<dbReference type="PANTHER" id="PTHR43777:SF1">
    <property type="entry name" value="MOLYBDENUM COFACTOR CYTIDYLYLTRANSFERASE"/>
    <property type="match status" value="1"/>
</dbReference>
<organism evidence="3 4">
    <name type="scientific">Acidisoma silvae</name>
    <dbReference type="NCBI Taxonomy" id="2802396"/>
    <lineage>
        <taxon>Bacteria</taxon>
        <taxon>Pseudomonadati</taxon>
        <taxon>Pseudomonadota</taxon>
        <taxon>Alphaproteobacteria</taxon>
        <taxon>Acetobacterales</taxon>
        <taxon>Acidocellaceae</taxon>
        <taxon>Acidisoma</taxon>
    </lineage>
</organism>
<accession>A0A963YSM8</accession>
<dbReference type="InterPro" id="IPR025877">
    <property type="entry name" value="MobA-like_NTP_Trfase"/>
</dbReference>
<dbReference type="Gene3D" id="3.90.550.10">
    <property type="entry name" value="Spore Coat Polysaccharide Biosynthesis Protein SpsA, Chain A"/>
    <property type="match status" value="1"/>
</dbReference>
<protein>
    <submittedName>
        <fullName evidence="3">Nucleotidyltransferase family protein</fullName>
    </submittedName>
</protein>
<dbReference type="AlphaFoldDB" id="A0A963YSM8"/>
<evidence type="ECO:0000313" key="4">
    <source>
        <dbReference type="Proteomes" id="UP000708298"/>
    </source>
</evidence>
<dbReference type="Proteomes" id="UP000708298">
    <property type="component" value="Unassembled WGS sequence"/>
</dbReference>
<dbReference type="CDD" id="cd04182">
    <property type="entry name" value="GT_2_like_f"/>
    <property type="match status" value="1"/>
</dbReference>
<dbReference type="RefSeq" id="WP_227321619.1">
    <property type="nucleotide sequence ID" value="NZ_JAESVB010000004.1"/>
</dbReference>
<name>A0A963YSM8_9PROT</name>
<dbReference type="Pfam" id="PF12804">
    <property type="entry name" value="NTP_transf_3"/>
    <property type="match status" value="1"/>
</dbReference>
<proteinExistence type="predicted"/>